<dbReference type="OrthoDB" id="408683at2759"/>
<sequence>MAEPEADNLRIQHTNPQDVDLSDETQDFRFLNLFKKADPASLPRRGEKDFEPDGTTLQDTILHESRLAMHEALLGERKHSTKAHVEATWRPAQSLAQVKVARGPHFKTVGRADKHGVLWLLPEETIYLVERGNLECWWEEGIPMSLQGAYASCLDGCGGLERYQVYAYLKRAGYIVQRAATFDEEPEESASAAVVAVQTVQPRKGTSGGVGLTSIVSLAKTFFSPALPAHGPIIGPGTYRSYDAIYTRLSLIPSHHPPRTPTHPVSAAAGRAPFRVAYNVWKPRPSFKKSDPPAPDFRVAVVSARETSLPTLRELAALFDSVPVDAETAAKAQFSRLKDGWRNVVLAFKGAE</sequence>
<feature type="region of interest" description="Disordered" evidence="3">
    <location>
        <begin position="1"/>
        <end position="22"/>
    </location>
</feature>
<dbReference type="EMBL" id="ML119177">
    <property type="protein sequence ID" value="RPB07682.1"/>
    <property type="molecule type" value="Genomic_DNA"/>
</dbReference>
<comment type="similarity">
    <text evidence="1">Belongs to the SEN54 family.</text>
</comment>
<dbReference type="InParanoid" id="A0A3N4KEC3"/>
<dbReference type="FunCoup" id="A0A3N4KEC3">
    <property type="interactions" value="58"/>
</dbReference>
<dbReference type="Proteomes" id="UP000277580">
    <property type="component" value="Unassembled WGS sequence"/>
</dbReference>
<dbReference type="Pfam" id="PF12928">
    <property type="entry name" value="tRNA_int_end_N2"/>
    <property type="match status" value="1"/>
</dbReference>
<dbReference type="GO" id="GO:0000379">
    <property type="term" value="P:tRNA-type intron splice site recognition and cleavage"/>
    <property type="evidence" value="ECO:0007669"/>
    <property type="project" value="TreeGrafter"/>
</dbReference>
<accession>A0A3N4KEC3</accession>
<dbReference type="PANTHER" id="PTHR21027">
    <property type="entry name" value="TRNA-SPLICING ENDONUCLEASE SUBUNIT SEN54"/>
    <property type="match status" value="1"/>
</dbReference>
<dbReference type="InterPro" id="IPR024336">
    <property type="entry name" value="tRNA_splic_suSen54_N"/>
</dbReference>
<evidence type="ECO:0000256" key="2">
    <source>
        <dbReference type="ARBA" id="ARBA00022694"/>
    </source>
</evidence>
<gene>
    <name evidence="5" type="ORF">P167DRAFT_560855</name>
</gene>
<protein>
    <recommendedName>
        <fullName evidence="4">tRNA-splicing endonuclease subunit Sen54 N-terminal domain-containing protein</fullName>
    </recommendedName>
</protein>
<keyword evidence="6" id="KW-1185">Reference proteome</keyword>
<name>A0A3N4KEC3_9PEZI</name>
<dbReference type="STRING" id="1392247.A0A3N4KEC3"/>
<proteinExistence type="inferred from homology"/>
<evidence type="ECO:0000256" key="1">
    <source>
        <dbReference type="ARBA" id="ARBA00005736"/>
    </source>
</evidence>
<organism evidence="5 6">
    <name type="scientific">Morchella conica CCBAS932</name>
    <dbReference type="NCBI Taxonomy" id="1392247"/>
    <lineage>
        <taxon>Eukaryota</taxon>
        <taxon>Fungi</taxon>
        <taxon>Dikarya</taxon>
        <taxon>Ascomycota</taxon>
        <taxon>Pezizomycotina</taxon>
        <taxon>Pezizomycetes</taxon>
        <taxon>Pezizales</taxon>
        <taxon>Morchellaceae</taxon>
        <taxon>Morchella</taxon>
    </lineage>
</organism>
<dbReference type="GO" id="GO:0000214">
    <property type="term" value="C:tRNA-intron endonuclease complex"/>
    <property type="evidence" value="ECO:0007669"/>
    <property type="project" value="TreeGrafter"/>
</dbReference>
<evidence type="ECO:0000313" key="6">
    <source>
        <dbReference type="Proteomes" id="UP000277580"/>
    </source>
</evidence>
<evidence type="ECO:0000313" key="5">
    <source>
        <dbReference type="EMBL" id="RPB07682.1"/>
    </source>
</evidence>
<dbReference type="PANTHER" id="PTHR21027:SF1">
    <property type="entry name" value="TRNA-SPLICING ENDONUCLEASE SUBUNIT SEN54"/>
    <property type="match status" value="1"/>
</dbReference>
<feature type="domain" description="tRNA-splicing endonuclease subunit Sen54 N-terminal" evidence="4">
    <location>
        <begin position="70"/>
        <end position="138"/>
    </location>
</feature>
<evidence type="ECO:0000256" key="3">
    <source>
        <dbReference type="SAM" id="MobiDB-lite"/>
    </source>
</evidence>
<evidence type="ECO:0000259" key="4">
    <source>
        <dbReference type="Pfam" id="PF12928"/>
    </source>
</evidence>
<dbReference type="AlphaFoldDB" id="A0A3N4KEC3"/>
<reference evidence="5 6" key="1">
    <citation type="journal article" date="2018" name="Nat. Ecol. Evol.">
        <title>Pezizomycetes genomes reveal the molecular basis of ectomycorrhizal truffle lifestyle.</title>
        <authorList>
            <person name="Murat C."/>
            <person name="Payen T."/>
            <person name="Noel B."/>
            <person name="Kuo A."/>
            <person name="Morin E."/>
            <person name="Chen J."/>
            <person name="Kohler A."/>
            <person name="Krizsan K."/>
            <person name="Balestrini R."/>
            <person name="Da Silva C."/>
            <person name="Montanini B."/>
            <person name="Hainaut M."/>
            <person name="Levati E."/>
            <person name="Barry K.W."/>
            <person name="Belfiori B."/>
            <person name="Cichocki N."/>
            <person name="Clum A."/>
            <person name="Dockter R.B."/>
            <person name="Fauchery L."/>
            <person name="Guy J."/>
            <person name="Iotti M."/>
            <person name="Le Tacon F."/>
            <person name="Lindquist E.A."/>
            <person name="Lipzen A."/>
            <person name="Malagnac F."/>
            <person name="Mello A."/>
            <person name="Molinier V."/>
            <person name="Miyauchi S."/>
            <person name="Poulain J."/>
            <person name="Riccioni C."/>
            <person name="Rubini A."/>
            <person name="Sitrit Y."/>
            <person name="Splivallo R."/>
            <person name="Traeger S."/>
            <person name="Wang M."/>
            <person name="Zifcakova L."/>
            <person name="Wipf D."/>
            <person name="Zambonelli A."/>
            <person name="Paolocci F."/>
            <person name="Nowrousian M."/>
            <person name="Ottonello S."/>
            <person name="Baldrian P."/>
            <person name="Spatafora J.W."/>
            <person name="Henrissat B."/>
            <person name="Nagy L.G."/>
            <person name="Aury J.M."/>
            <person name="Wincker P."/>
            <person name="Grigoriev I.V."/>
            <person name="Bonfante P."/>
            <person name="Martin F.M."/>
        </authorList>
    </citation>
    <scope>NUCLEOTIDE SEQUENCE [LARGE SCALE GENOMIC DNA]</scope>
    <source>
        <strain evidence="5 6">CCBAS932</strain>
    </source>
</reference>
<dbReference type="InterPro" id="IPR024337">
    <property type="entry name" value="tRNA_splic_suSen54"/>
</dbReference>
<keyword evidence="2" id="KW-0819">tRNA processing</keyword>